<evidence type="ECO:0000256" key="1">
    <source>
        <dbReference type="SAM" id="Phobius"/>
    </source>
</evidence>
<evidence type="ECO:0000313" key="3">
    <source>
        <dbReference type="Proteomes" id="UP001304125"/>
    </source>
</evidence>
<dbReference type="AlphaFoldDB" id="A0AA96F4W8"/>
<dbReference type="EMBL" id="CP134879">
    <property type="protein sequence ID" value="WNM23928.1"/>
    <property type="molecule type" value="Genomic_DNA"/>
</dbReference>
<gene>
    <name evidence="2" type="ORF">RN606_11250</name>
</gene>
<name>A0AA96F4W8_9MICO</name>
<feature type="transmembrane region" description="Helical" evidence="1">
    <location>
        <begin position="33"/>
        <end position="51"/>
    </location>
</feature>
<reference evidence="2 3" key="1">
    <citation type="submission" date="2023-09" db="EMBL/GenBank/DDBJ databases">
        <title>Demequina sp. a novel bacteria isolated from Capsicum annuum.</title>
        <authorList>
            <person name="Humaira Z."/>
            <person name="Lee J."/>
            <person name="Cho D."/>
        </authorList>
    </citation>
    <scope>NUCLEOTIDE SEQUENCE [LARGE SCALE GENOMIC DNA]</scope>
    <source>
        <strain evidence="2 3">OYTSA14</strain>
    </source>
</reference>
<keyword evidence="1" id="KW-0812">Transmembrane</keyword>
<keyword evidence="3" id="KW-1185">Reference proteome</keyword>
<evidence type="ECO:0000313" key="2">
    <source>
        <dbReference type="EMBL" id="WNM23928.1"/>
    </source>
</evidence>
<protein>
    <submittedName>
        <fullName evidence="2">SHOCT domain-containing protein</fullName>
    </submittedName>
</protein>
<keyword evidence="1" id="KW-1133">Transmembrane helix</keyword>
<keyword evidence="1" id="KW-0472">Membrane</keyword>
<dbReference type="Proteomes" id="UP001304125">
    <property type="component" value="Chromosome"/>
</dbReference>
<proteinExistence type="predicted"/>
<sequence>MSGSEWFAERNIMMGYWGWGHGYGMYGMGGWGLLWGLLLMAGLAALVYVAVRLGTRAGDQGTVEAGQRIAPQASARTQSSAREILESRLAKGEIDADEFRARVNALEGA</sequence>
<accession>A0AA96F4W8</accession>
<organism evidence="2 3">
    <name type="scientific">Demequina capsici</name>
    <dbReference type="NCBI Taxonomy" id="3075620"/>
    <lineage>
        <taxon>Bacteria</taxon>
        <taxon>Bacillati</taxon>
        <taxon>Actinomycetota</taxon>
        <taxon>Actinomycetes</taxon>
        <taxon>Micrococcales</taxon>
        <taxon>Demequinaceae</taxon>
        <taxon>Demequina</taxon>
    </lineage>
</organism>
<dbReference type="RefSeq" id="WP_313497222.1">
    <property type="nucleotide sequence ID" value="NZ_CP134879.1"/>
</dbReference>